<keyword evidence="3" id="KW-1185">Reference proteome</keyword>
<dbReference type="InterPro" id="IPR036291">
    <property type="entry name" value="NAD(P)-bd_dom_sf"/>
</dbReference>
<dbReference type="EMBL" id="QZWG01000006">
    <property type="protein sequence ID" value="RZC08262.1"/>
    <property type="molecule type" value="Genomic_DNA"/>
</dbReference>
<dbReference type="Pfam" id="PF13561">
    <property type="entry name" value="adh_short_C2"/>
    <property type="match status" value="1"/>
</dbReference>
<dbReference type="Gene3D" id="3.40.50.720">
    <property type="entry name" value="NAD(P)-binding Rossmann-like Domain"/>
    <property type="match status" value="1"/>
</dbReference>
<comment type="similarity">
    <text evidence="1">Belongs to the short-chain dehydrogenases/reductases (SDR) family.</text>
</comment>
<name>A0A445KBT1_GLYSO</name>
<dbReference type="PANTHER" id="PTHR42820">
    <property type="entry name" value="SHORT-CHAIN DEHYDROGENASE REDUCTASE"/>
    <property type="match status" value="1"/>
</dbReference>
<protein>
    <submittedName>
        <fullName evidence="2">(-)-isopiperitenol/(-)-carveol dehydrogenase, mitochondrial</fullName>
    </submittedName>
</protein>
<dbReference type="PRINTS" id="PR00080">
    <property type="entry name" value="SDRFAMILY"/>
</dbReference>
<dbReference type="PROSITE" id="PS00061">
    <property type="entry name" value="ADH_SHORT"/>
    <property type="match status" value="1"/>
</dbReference>
<evidence type="ECO:0000313" key="2">
    <source>
        <dbReference type="EMBL" id="RZC08262.1"/>
    </source>
</evidence>
<comment type="caution">
    <text evidence="2">The sequence shown here is derived from an EMBL/GenBank/DDBJ whole genome shotgun (WGS) entry which is preliminary data.</text>
</comment>
<accession>A0A445KBT1</accession>
<dbReference type="Proteomes" id="UP000289340">
    <property type="component" value="Chromosome 6"/>
</dbReference>
<dbReference type="InterPro" id="IPR002347">
    <property type="entry name" value="SDR_fam"/>
</dbReference>
<dbReference type="FunFam" id="3.40.50.720:FF:000084">
    <property type="entry name" value="Short-chain dehydrogenase reductase"/>
    <property type="match status" value="1"/>
</dbReference>
<dbReference type="InterPro" id="IPR020904">
    <property type="entry name" value="Sc_DH/Rdtase_CS"/>
</dbReference>
<proteinExistence type="inferred from homology"/>
<gene>
    <name evidence="2" type="ORF">D0Y65_015126</name>
</gene>
<dbReference type="PRINTS" id="PR00081">
    <property type="entry name" value="GDHRDH"/>
</dbReference>
<dbReference type="SUPFAM" id="SSF51735">
    <property type="entry name" value="NAD(P)-binding Rossmann-fold domains"/>
    <property type="match status" value="1"/>
</dbReference>
<dbReference type="AlphaFoldDB" id="A0A445KBT1"/>
<evidence type="ECO:0000313" key="3">
    <source>
        <dbReference type="Proteomes" id="UP000289340"/>
    </source>
</evidence>
<organism evidence="2 3">
    <name type="scientific">Glycine soja</name>
    <name type="common">Wild soybean</name>
    <dbReference type="NCBI Taxonomy" id="3848"/>
    <lineage>
        <taxon>Eukaryota</taxon>
        <taxon>Viridiplantae</taxon>
        <taxon>Streptophyta</taxon>
        <taxon>Embryophyta</taxon>
        <taxon>Tracheophyta</taxon>
        <taxon>Spermatophyta</taxon>
        <taxon>Magnoliopsida</taxon>
        <taxon>eudicotyledons</taxon>
        <taxon>Gunneridae</taxon>
        <taxon>Pentapetalae</taxon>
        <taxon>rosids</taxon>
        <taxon>fabids</taxon>
        <taxon>Fabales</taxon>
        <taxon>Fabaceae</taxon>
        <taxon>Papilionoideae</taxon>
        <taxon>50 kb inversion clade</taxon>
        <taxon>NPAAA clade</taxon>
        <taxon>indigoferoid/millettioid clade</taxon>
        <taxon>Phaseoleae</taxon>
        <taxon>Glycine</taxon>
        <taxon>Glycine subgen. Soja</taxon>
    </lineage>
</organism>
<dbReference type="SMR" id="A0A445KBT1"/>
<reference evidence="2 3" key="1">
    <citation type="submission" date="2018-09" db="EMBL/GenBank/DDBJ databases">
        <title>A high-quality reference genome of wild soybean provides a powerful tool to mine soybean genomes.</title>
        <authorList>
            <person name="Xie M."/>
            <person name="Chung C.Y.L."/>
            <person name="Li M.-W."/>
            <person name="Wong F.-L."/>
            <person name="Chan T.-F."/>
            <person name="Lam H.-M."/>
        </authorList>
    </citation>
    <scope>NUCLEOTIDE SEQUENCE [LARGE SCALE GENOMIC DNA]</scope>
    <source>
        <strain evidence="3">cv. W05</strain>
        <tissue evidence="2">Hypocotyl of etiolated seedlings</tissue>
    </source>
</reference>
<sequence>MVVIADIQDDLGNLVAASIASHRCSYVRCDVTEEVQVKNLVDSTVNAHGQLDIMFSNAGILSSSDQTILDLNLSEYDRLLAVNARGMAACVKHAARAIVERRVRGSIVCTASVSASHGGLWRTDYVMSKHAVKGLVRAASAQLGVHGVRVNCVSPSGLATPLTRGAHAAMETHELQKQYAQSSWLKGIVLTPKHIADAVLFLACGDLEFVTGHDLVVDGCFHGA</sequence>
<evidence type="ECO:0000256" key="1">
    <source>
        <dbReference type="ARBA" id="ARBA00006484"/>
    </source>
</evidence>
<dbReference type="PANTHER" id="PTHR42820:SF21">
    <property type="entry name" value="SHORT-CHAIN DEHYDROGENASE REDUCTASE 3B-LIKE"/>
    <property type="match status" value="1"/>
</dbReference>